<evidence type="ECO:0000259" key="5">
    <source>
        <dbReference type="SMART" id="SM00892"/>
    </source>
</evidence>
<dbReference type="SUPFAM" id="SSF54060">
    <property type="entry name" value="His-Me finger endonucleases"/>
    <property type="match status" value="1"/>
</dbReference>
<dbReference type="InterPro" id="IPR044925">
    <property type="entry name" value="His-Me_finger_sf"/>
</dbReference>
<dbReference type="InterPro" id="IPR040255">
    <property type="entry name" value="Non-specific_endonuclease"/>
</dbReference>
<dbReference type="GO" id="GO:0016787">
    <property type="term" value="F:hydrolase activity"/>
    <property type="evidence" value="ECO:0007669"/>
    <property type="project" value="InterPro"/>
</dbReference>
<accession>A0A364RCC2</accession>
<proteinExistence type="predicted"/>
<dbReference type="SMART" id="SM00477">
    <property type="entry name" value="NUC"/>
    <property type="match status" value="1"/>
</dbReference>
<keyword evidence="6" id="KW-0255">Endonuclease</keyword>
<dbReference type="InterPro" id="IPR020821">
    <property type="entry name" value="ENPP1-3/EXOG-like_nuc-like"/>
</dbReference>
<dbReference type="PANTHER" id="PTHR13966">
    <property type="entry name" value="ENDONUCLEASE RELATED"/>
    <property type="match status" value="1"/>
</dbReference>
<dbReference type="Pfam" id="PF01223">
    <property type="entry name" value="Endonuclease_NS"/>
    <property type="match status" value="1"/>
</dbReference>
<dbReference type="PANTHER" id="PTHR13966:SF5">
    <property type="entry name" value="ENDONUCLEASE G, MITOCHONDRIAL"/>
    <property type="match status" value="1"/>
</dbReference>
<dbReference type="CDD" id="cd00091">
    <property type="entry name" value="NUC"/>
    <property type="match status" value="1"/>
</dbReference>
<feature type="domain" description="DNA/RNA non-specific endonuclease/pyrophosphatase/phosphodiesterase" evidence="5">
    <location>
        <begin position="53"/>
        <end position="263"/>
    </location>
</feature>
<keyword evidence="7" id="KW-1185">Reference proteome</keyword>
<evidence type="ECO:0000256" key="1">
    <source>
        <dbReference type="PIRSR" id="PIRSR640255-1"/>
    </source>
</evidence>
<dbReference type="GO" id="GO:0004519">
    <property type="term" value="F:endonuclease activity"/>
    <property type="evidence" value="ECO:0007669"/>
    <property type="project" value="UniProtKB-KW"/>
</dbReference>
<feature type="signal peptide" evidence="3">
    <location>
        <begin position="1"/>
        <end position="21"/>
    </location>
</feature>
<keyword evidence="6" id="KW-0540">Nuclease</keyword>
<feature type="domain" description="ENPP1-3/EXOG-like endonuclease/phosphodiesterase" evidence="4">
    <location>
        <begin position="54"/>
        <end position="263"/>
    </location>
</feature>
<organism evidence="6 7">
    <name type="scientific">Pontibacter arcticus</name>
    <dbReference type="NCBI Taxonomy" id="2080288"/>
    <lineage>
        <taxon>Bacteria</taxon>
        <taxon>Pseudomonadati</taxon>
        <taxon>Bacteroidota</taxon>
        <taxon>Cytophagia</taxon>
        <taxon>Cytophagales</taxon>
        <taxon>Hymenobacteraceae</taxon>
        <taxon>Pontibacter</taxon>
    </lineage>
</organism>
<evidence type="ECO:0000256" key="3">
    <source>
        <dbReference type="SAM" id="SignalP"/>
    </source>
</evidence>
<protein>
    <submittedName>
        <fullName evidence="6">DNA/RNA non-specific endonuclease</fullName>
    </submittedName>
</protein>
<dbReference type="RefSeq" id="WP_112306485.1">
    <property type="nucleotide sequence ID" value="NZ_QMDV01000004.1"/>
</dbReference>
<dbReference type="GO" id="GO:0003676">
    <property type="term" value="F:nucleic acid binding"/>
    <property type="evidence" value="ECO:0007669"/>
    <property type="project" value="InterPro"/>
</dbReference>
<sequence length="278" mass="30810">MKVSHTLKYLFILLLAFSCKSTEVTPDKTDHLALGNPSNAITDSSQPENYLLAKPQYVVSYSKSRGIPNWVSWHVNSTWLGQTDRQDNFRADATLPAGWYKVNASSYTGTGFDRGHCTPSADRTSSSEDNAATFLMTNMLPQAPNHNRETWANLEEYTRKLVQQGMEIYVIMGAYGAGGTGENGYRKTIDEGRVTVPARIWKVLVVLPEGNNDLNRINSSTRVIAVDSPNLNSVSGDWAKYRTTVDAIEQATGYDLLSALPTKLQQDLESRLDNGPVR</sequence>
<dbReference type="SMART" id="SM00892">
    <property type="entry name" value="Endonuclease_NS"/>
    <property type="match status" value="1"/>
</dbReference>
<dbReference type="OrthoDB" id="9811262at2"/>
<gene>
    <name evidence="6" type="ORF">DP923_14000</name>
</gene>
<dbReference type="GO" id="GO:0046872">
    <property type="term" value="F:metal ion binding"/>
    <property type="evidence" value="ECO:0007669"/>
    <property type="project" value="UniProtKB-KW"/>
</dbReference>
<dbReference type="InterPro" id="IPR001604">
    <property type="entry name" value="Endo_G_ENPP1-like_dom"/>
</dbReference>
<evidence type="ECO:0000313" key="7">
    <source>
        <dbReference type="Proteomes" id="UP000251692"/>
    </source>
</evidence>
<evidence type="ECO:0000313" key="6">
    <source>
        <dbReference type="EMBL" id="RAU81806.1"/>
    </source>
</evidence>
<keyword evidence="6" id="KW-0378">Hydrolase</keyword>
<keyword evidence="3" id="KW-0732">Signal</keyword>
<feature type="chain" id="PRO_5016727912" evidence="3">
    <location>
        <begin position="22"/>
        <end position="278"/>
    </location>
</feature>
<dbReference type="Gene3D" id="3.40.570.10">
    <property type="entry name" value="Extracellular Endonuclease, subunit A"/>
    <property type="match status" value="1"/>
</dbReference>
<comment type="caution">
    <text evidence="6">The sequence shown here is derived from an EMBL/GenBank/DDBJ whole genome shotgun (WGS) entry which is preliminary data.</text>
</comment>
<feature type="binding site" evidence="2">
    <location>
        <position position="147"/>
    </location>
    <ligand>
        <name>Mg(2+)</name>
        <dbReference type="ChEBI" id="CHEBI:18420"/>
        <note>catalytic</note>
    </ligand>
</feature>
<dbReference type="EMBL" id="QMDV01000004">
    <property type="protein sequence ID" value="RAU81806.1"/>
    <property type="molecule type" value="Genomic_DNA"/>
</dbReference>
<reference evidence="6 7" key="2">
    <citation type="submission" date="2018-07" db="EMBL/GenBank/DDBJ databases">
        <title>Pontibacter sp. 2b14 genomic sequence and assembly.</title>
        <authorList>
            <person name="Du Z.-J."/>
        </authorList>
    </citation>
    <scope>NUCLEOTIDE SEQUENCE [LARGE SCALE GENOMIC DNA]</scope>
    <source>
        <strain evidence="6 7">2b14</strain>
    </source>
</reference>
<evidence type="ECO:0000256" key="2">
    <source>
        <dbReference type="PIRSR" id="PIRSR640255-2"/>
    </source>
</evidence>
<feature type="active site" description="Proton acceptor" evidence="1">
    <location>
        <position position="116"/>
    </location>
</feature>
<dbReference type="PROSITE" id="PS51257">
    <property type="entry name" value="PROKAR_LIPOPROTEIN"/>
    <property type="match status" value="1"/>
</dbReference>
<dbReference type="Proteomes" id="UP000251692">
    <property type="component" value="Unassembled WGS sequence"/>
</dbReference>
<dbReference type="AlphaFoldDB" id="A0A364RCC2"/>
<keyword evidence="2" id="KW-0479">Metal-binding</keyword>
<reference evidence="6 7" key="1">
    <citation type="submission" date="2018-06" db="EMBL/GenBank/DDBJ databases">
        <authorList>
            <person name="Liu Z.-W."/>
        </authorList>
    </citation>
    <scope>NUCLEOTIDE SEQUENCE [LARGE SCALE GENOMIC DNA]</scope>
    <source>
        <strain evidence="6 7">2b14</strain>
    </source>
</reference>
<name>A0A364RCC2_9BACT</name>
<dbReference type="InterPro" id="IPR044929">
    <property type="entry name" value="DNA/RNA_non-sp_Endonuclease_sf"/>
</dbReference>
<evidence type="ECO:0000259" key="4">
    <source>
        <dbReference type="SMART" id="SM00477"/>
    </source>
</evidence>